<comment type="catalytic activity">
    <reaction evidence="14">
        <text>L-aspartyl-L-lysine(out) = L-aspartyl-L-lysine(in)</text>
        <dbReference type="Rhea" id="RHEA:79411"/>
        <dbReference type="ChEBI" id="CHEBI:229953"/>
    </reaction>
</comment>
<feature type="transmembrane region" description="Helical" evidence="25">
    <location>
        <begin position="85"/>
        <end position="104"/>
    </location>
</feature>
<dbReference type="InterPro" id="IPR036259">
    <property type="entry name" value="MFS_trans_sf"/>
</dbReference>
<evidence type="ECO:0000256" key="16">
    <source>
        <dbReference type="ARBA" id="ARBA00044900"/>
    </source>
</evidence>
<evidence type="ECO:0000256" key="7">
    <source>
        <dbReference type="ARBA" id="ARBA00023228"/>
    </source>
</evidence>
<feature type="transmembrane region" description="Helical" evidence="25">
    <location>
        <begin position="110"/>
        <end position="132"/>
    </location>
</feature>
<dbReference type="GO" id="GO:0005765">
    <property type="term" value="C:lysosomal membrane"/>
    <property type="evidence" value="ECO:0007669"/>
    <property type="project" value="UniProtKB-SubCell"/>
</dbReference>
<evidence type="ECO:0000256" key="5">
    <source>
        <dbReference type="ARBA" id="ARBA00022989"/>
    </source>
</evidence>
<comment type="catalytic activity">
    <reaction evidence="12">
        <text>L-lysyl-L-alpha-amino acid(out) = L-lysyl-L-alpha-amino acid(in)</text>
        <dbReference type="Rhea" id="RHEA:79387"/>
        <dbReference type="ChEBI" id="CHEBI:229965"/>
    </reaction>
</comment>
<feature type="transmembrane region" description="Helical" evidence="25">
    <location>
        <begin position="139"/>
        <end position="161"/>
    </location>
</feature>
<evidence type="ECO:0000256" key="12">
    <source>
        <dbReference type="ARBA" id="ARBA00044891"/>
    </source>
</evidence>
<evidence type="ECO:0000313" key="27">
    <source>
        <dbReference type="EMBL" id="GGC68593.1"/>
    </source>
</evidence>
<dbReference type="InterPro" id="IPR005829">
    <property type="entry name" value="Sugar_transporter_CS"/>
</dbReference>
<evidence type="ECO:0000256" key="10">
    <source>
        <dbReference type="ARBA" id="ARBA00044881"/>
    </source>
</evidence>
<feature type="transmembrane region" description="Helical" evidence="25">
    <location>
        <begin position="258"/>
        <end position="279"/>
    </location>
</feature>
<dbReference type="PROSITE" id="PS00216">
    <property type="entry name" value="SUGAR_TRANSPORT_1"/>
    <property type="match status" value="1"/>
</dbReference>
<evidence type="ECO:0000256" key="18">
    <source>
        <dbReference type="ARBA" id="ARBA00044912"/>
    </source>
</evidence>
<evidence type="ECO:0000256" key="6">
    <source>
        <dbReference type="ARBA" id="ARBA00023136"/>
    </source>
</evidence>
<comment type="similarity">
    <text evidence="2">Belongs to the major facilitator superfamily.</text>
</comment>
<comment type="catalytic activity">
    <reaction evidence="8">
        <text>L-lysyl-L-alanine(out) = L-lysyl-L-alanine(in)</text>
        <dbReference type="Rhea" id="RHEA:79399"/>
        <dbReference type="ChEBI" id="CHEBI:229954"/>
    </reaction>
</comment>
<comment type="catalytic activity">
    <reaction evidence="17">
        <text>L-arginyl-glycine(out) = L-arginyl-glycine(in)</text>
        <dbReference type="Rhea" id="RHEA:79391"/>
        <dbReference type="ChEBI" id="CHEBI:229955"/>
    </reaction>
</comment>
<feature type="transmembrane region" description="Helical" evidence="25">
    <location>
        <begin position="224"/>
        <end position="246"/>
    </location>
</feature>
<feature type="domain" description="Major facilitator superfamily (MFS) profile" evidence="26">
    <location>
        <begin position="17"/>
        <end position="411"/>
    </location>
</feature>
<evidence type="ECO:0000256" key="17">
    <source>
        <dbReference type="ARBA" id="ARBA00044903"/>
    </source>
</evidence>
<keyword evidence="4 25" id="KW-0812">Transmembrane</keyword>
<comment type="subcellular location">
    <subcellularLocation>
        <location evidence="1">Lysosome membrane</location>
        <topology evidence="1">Multi-pass membrane protein</topology>
    </subcellularLocation>
</comment>
<keyword evidence="3" id="KW-0813">Transport</keyword>
<keyword evidence="5 25" id="KW-1133">Transmembrane helix</keyword>
<dbReference type="Proteomes" id="UP000651668">
    <property type="component" value="Unassembled WGS sequence"/>
</dbReference>
<evidence type="ECO:0000259" key="26">
    <source>
        <dbReference type="PROSITE" id="PS50850"/>
    </source>
</evidence>
<evidence type="ECO:0000256" key="11">
    <source>
        <dbReference type="ARBA" id="ARBA00044884"/>
    </source>
</evidence>
<comment type="catalytic activity">
    <reaction evidence="20">
        <text>L-lysyl-glycine(out) = L-lysyl-glycine(in)</text>
        <dbReference type="Rhea" id="RHEA:79407"/>
        <dbReference type="ChEBI" id="CHEBI:191202"/>
    </reaction>
</comment>
<feature type="transmembrane region" description="Helical" evidence="25">
    <location>
        <begin position="54"/>
        <end position="78"/>
    </location>
</feature>
<evidence type="ECO:0000313" key="28">
    <source>
        <dbReference type="Proteomes" id="UP000651668"/>
    </source>
</evidence>
<comment type="catalytic activity">
    <reaction evidence="18">
        <text>L-histidyl-L-alpha-amino acid(out) = L-histidyl-L-alpha-amino acid(in)</text>
        <dbReference type="Rhea" id="RHEA:79379"/>
        <dbReference type="ChEBI" id="CHEBI:229964"/>
    </reaction>
</comment>
<dbReference type="PANTHER" id="PTHR23512">
    <property type="entry name" value="MAJOR FACILITATOR SUPERFAMILY DOMAIN-CONTAINING PROTEIN 1"/>
    <property type="match status" value="1"/>
</dbReference>
<reference evidence="27" key="2">
    <citation type="submission" date="2020-09" db="EMBL/GenBank/DDBJ databases">
        <authorList>
            <person name="Sun Q."/>
            <person name="Zhou Y."/>
        </authorList>
    </citation>
    <scope>NUCLEOTIDE SEQUENCE</scope>
    <source>
        <strain evidence="27">CGMCC 1.15343</strain>
    </source>
</reference>
<comment type="caution">
    <text evidence="27">The sequence shown here is derived from an EMBL/GenBank/DDBJ whole genome shotgun (WGS) entry which is preliminary data.</text>
</comment>
<evidence type="ECO:0000256" key="3">
    <source>
        <dbReference type="ARBA" id="ARBA00022448"/>
    </source>
</evidence>
<evidence type="ECO:0000256" key="13">
    <source>
        <dbReference type="ARBA" id="ARBA00044893"/>
    </source>
</evidence>
<proteinExistence type="inferred from homology"/>
<protein>
    <recommendedName>
        <fullName evidence="21">Lysosomal dipeptide transporter MFSD1</fullName>
    </recommendedName>
    <alternativeName>
        <fullName evidence="22">Major facilitator superfamily domain-containing protein 1</fullName>
    </alternativeName>
</protein>
<evidence type="ECO:0000256" key="15">
    <source>
        <dbReference type="ARBA" id="ARBA00044899"/>
    </source>
</evidence>
<feature type="transmembrane region" description="Helical" evidence="25">
    <location>
        <begin position="173"/>
        <end position="194"/>
    </location>
</feature>
<evidence type="ECO:0000256" key="14">
    <source>
        <dbReference type="ARBA" id="ARBA00044898"/>
    </source>
</evidence>
<keyword evidence="6 25" id="KW-0472">Membrane</keyword>
<evidence type="ECO:0000256" key="23">
    <source>
        <dbReference type="ARBA" id="ARBA00045709"/>
    </source>
</evidence>
<comment type="function">
    <text evidence="23">Lysosomal dipeptide uniporter that selectively exports lysine, arginine or histidine-containing dipeptides with a net positive charge from the lysosome lumen into the cytosol. Could play a role in a specific type of protein O-glycosylation indirectly regulating macrophages migration and tissue invasion. Also essential for liver homeostasis.</text>
</comment>
<organism evidence="27 28">
    <name type="scientific">Pedobacter quisquiliarum</name>
    <dbReference type="NCBI Taxonomy" id="1834438"/>
    <lineage>
        <taxon>Bacteria</taxon>
        <taxon>Pseudomonadati</taxon>
        <taxon>Bacteroidota</taxon>
        <taxon>Sphingobacteriia</taxon>
        <taxon>Sphingobacteriales</taxon>
        <taxon>Sphingobacteriaceae</taxon>
        <taxon>Pedobacter</taxon>
    </lineage>
</organism>
<evidence type="ECO:0000256" key="2">
    <source>
        <dbReference type="ARBA" id="ARBA00008335"/>
    </source>
</evidence>
<comment type="catalytic activity">
    <reaction evidence="16">
        <text>L-lysyl-L-lysine(out) = L-lysyl-L-lysine(in)</text>
        <dbReference type="Rhea" id="RHEA:79403"/>
        <dbReference type="ChEBI" id="CHEBI:229956"/>
    </reaction>
</comment>
<gene>
    <name evidence="27" type="ORF">GCM10011387_22520</name>
</gene>
<evidence type="ECO:0000256" key="8">
    <source>
        <dbReference type="ARBA" id="ARBA00044876"/>
    </source>
</evidence>
<evidence type="ECO:0000256" key="24">
    <source>
        <dbReference type="ARBA" id="ARBA00046376"/>
    </source>
</evidence>
<dbReference type="AlphaFoldDB" id="A0A916UDL8"/>
<dbReference type="EMBL" id="BMIL01000007">
    <property type="protein sequence ID" value="GGC68593.1"/>
    <property type="molecule type" value="Genomic_DNA"/>
</dbReference>
<evidence type="ECO:0000256" key="1">
    <source>
        <dbReference type="ARBA" id="ARBA00004155"/>
    </source>
</evidence>
<dbReference type="InterPro" id="IPR011701">
    <property type="entry name" value="MFS"/>
</dbReference>
<evidence type="ECO:0000256" key="21">
    <source>
        <dbReference type="ARBA" id="ARBA00044985"/>
    </source>
</evidence>
<evidence type="ECO:0000256" key="25">
    <source>
        <dbReference type="SAM" id="Phobius"/>
    </source>
</evidence>
<dbReference type="GO" id="GO:0022857">
    <property type="term" value="F:transmembrane transporter activity"/>
    <property type="evidence" value="ECO:0007669"/>
    <property type="project" value="InterPro"/>
</dbReference>
<dbReference type="PROSITE" id="PS50850">
    <property type="entry name" value="MFS"/>
    <property type="match status" value="1"/>
</dbReference>
<feature type="transmembrane region" description="Helical" evidence="25">
    <location>
        <begin position="315"/>
        <end position="336"/>
    </location>
</feature>
<dbReference type="SUPFAM" id="SSF103473">
    <property type="entry name" value="MFS general substrate transporter"/>
    <property type="match status" value="1"/>
</dbReference>
<comment type="catalytic activity">
    <reaction evidence="19">
        <text>L-alanyl-L-lysine(out) = L-alanyl-L-lysine(in)</text>
        <dbReference type="Rhea" id="RHEA:79415"/>
        <dbReference type="ChEBI" id="CHEBI:192470"/>
    </reaction>
</comment>
<evidence type="ECO:0000256" key="9">
    <source>
        <dbReference type="ARBA" id="ARBA00044878"/>
    </source>
</evidence>
<dbReference type="InterPro" id="IPR020846">
    <property type="entry name" value="MFS_dom"/>
</dbReference>
<keyword evidence="7" id="KW-0458">Lysosome</keyword>
<feature type="transmembrane region" description="Helical" evidence="25">
    <location>
        <begin position="388"/>
        <end position="406"/>
    </location>
</feature>
<dbReference type="RefSeq" id="WP_188627007.1">
    <property type="nucleotide sequence ID" value="NZ_BMIL01000007.1"/>
</dbReference>
<feature type="transmembrane region" description="Helical" evidence="25">
    <location>
        <begin position="348"/>
        <end position="368"/>
    </location>
</feature>
<evidence type="ECO:0000256" key="4">
    <source>
        <dbReference type="ARBA" id="ARBA00022692"/>
    </source>
</evidence>
<comment type="catalytic activity">
    <reaction evidence="9">
        <text>L-histidyl-glycine(out) = L-histidyl-glycine(in)</text>
        <dbReference type="Rhea" id="RHEA:79395"/>
        <dbReference type="ChEBI" id="CHEBI:229957"/>
    </reaction>
</comment>
<reference evidence="27" key="1">
    <citation type="journal article" date="2014" name="Int. J. Syst. Evol. Microbiol.">
        <title>Complete genome sequence of Corynebacterium casei LMG S-19264T (=DSM 44701T), isolated from a smear-ripened cheese.</title>
        <authorList>
            <consortium name="US DOE Joint Genome Institute (JGI-PGF)"/>
            <person name="Walter F."/>
            <person name="Albersmeier A."/>
            <person name="Kalinowski J."/>
            <person name="Ruckert C."/>
        </authorList>
    </citation>
    <scope>NUCLEOTIDE SEQUENCE</scope>
    <source>
        <strain evidence="27">CGMCC 1.15343</strain>
    </source>
</reference>
<evidence type="ECO:0000256" key="19">
    <source>
        <dbReference type="ARBA" id="ARBA00044919"/>
    </source>
</evidence>
<sequence length="420" mass="44621">MSTAQIPVTGINVKRGFIISWALGCIFYLLQYAIRSSPAVMMAELSDAFGMSAFDISAIVGSYYYTYAIASLLAGVAYDRYGAKYPIAIGAAILCLGCLLFSGAEMMSGYAGRLLQGAGSAFSFTGCVYLAAHGFSAKYIATAIGFTQCMGMLGGSSGQFITGPLIEQGLTVHLFWIVIGAACGIIALVLYFTTPKEEIHTDRKKLAGSIVAPYKIVFSNPQSYFSGIISGLLFVPTTVFAMTWGITFLMADRGMDKHLAVLVSAMVPMGWVIGCPLMGYISDELGRRKPVIVGGCVLMLLSFCQLIFFSELLPALLTMGVFGIASGAAMIPYTIIKEANPDEVKGSATGAINFITFGVTSALGPLFAKFYGRSEFTTTSGEAHFRGAGMFMVAAITLALLLTYFIKETGLKSKAPIAVK</sequence>
<comment type="subunit">
    <text evidence="24">Homodimer. Interacts with lysosomal protein GLMP (via lumenal domain); the interaction starts while both proteins are still in the endoplasmic reticulum and is required for stabilization of MFSD1 in lysosomes but has no direct effect on its targeting to lysosomes or transporter activity.</text>
</comment>
<name>A0A916UDL8_9SPHI</name>
<feature type="transmembrane region" description="Helical" evidence="25">
    <location>
        <begin position="291"/>
        <end position="309"/>
    </location>
</feature>
<comment type="catalytic activity">
    <reaction evidence="15">
        <text>L-arginyl-L-alpha-amino acid(out) = L-arginyl-L-alpha-amino acid(in)</text>
        <dbReference type="Rhea" id="RHEA:79371"/>
        <dbReference type="ChEBI" id="CHEBI:84315"/>
    </reaction>
</comment>
<comment type="catalytic activity">
    <reaction evidence="13">
        <text>L-alpha-aminoacyl-L-lysine(out) = L-alpha-aminoacyl-L-lysine(in)</text>
        <dbReference type="Rhea" id="RHEA:79383"/>
        <dbReference type="ChEBI" id="CHEBI:229966"/>
    </reaction>
</comment>
<dbReference type="Gene3D" id="1.20.1250.20">
    <property type="entry name" value="MFS general substrate transporter like domains"/>
    <property type="match status" value="2"/>
</dbReference>
<feature type="transmembrane region" description="Helical" evidence="25">
    <location>
        <begin position="16"/>
        <end position="34"/>
    </location>
</feature>
<evidence type="ECO:0000256" key="22">
    <source>
        <dbReference type="ARBA" id="ARBA00045018"/>
    </source>
</evidence>
<keyword evidence="28" id="KW-1185">Reference proteome</keyword>
<comment type="catalytic activity">
    <reaction evidence="11">
        <text>L-alpha-aminoacyl-L-histidine(out) = L-alpha-aminoacyl-L-histidine(in)</text>
        <dbReference type="Rhea" id="RHEA:79375"/>
        <dbReference type="ChEBI" id="CHEBI:229967"/>
    </reaction>
</comment>
<comment type="catalytic activity">
    <reaction evidence="10">
        <text>L-alpha-aminoacyl-L-arginine(out) = L-alpha-aminoacyl-L-arginine(in)</text>
        <dbReference type="Rhea" id="RHEA:79367"/>
        <dbReference type="ChEBI" id="CHEBI:229968"/>
    </reaction>
</comment>
<dbReference type="InterPro" id="IPR052187">
    <property type="entry name" value="MFSD1"/>
</dbReference>
<accession>A0A916UDL8</accession>
<dbReference type="Pfam" id="PF07690">
    <property type="entry name" value="MFS_1"/>
    <property type="match status" value="1"/>
</dbReference>
<evidence type="ECO:0000256" key="20">
    <source>
        <dbReference type="ARBA" id="ARBA00044924"/>
    </source>
</evidence>
<dbReference type="PANTHER" id="PTHR23512:SF3">
    <property type="entry name" value="MAJOR FACILITATOR SUPERFAMILY DOMAIN-CONTAINING PROTEIN 1"/>
    <property type="match status" value="1"/>
</dbReference>